<keyword evidence="1" id="KW-0472">Membrane</keyword>
<dbReference type="Pfam" id="PF07647">
    <property type="entry name" value="SAM_2"/>
    <property type="match status" value="1"/>
</dbReference>
<dbReference type="InterPro" id="IPR013761">
    <property type="entry name" value="SAM/pointed_sf"/>
</dbReference>
<evidence type="ECO:0000313" key="5">
    <source>
        <dbReference type="RefSeq" id="XP_025414449.1"/>
    </source>
</evidence>
<keyword evidence="1" id="KW-1133">Transmembrane helix</keyword>
<protein>
    <submittedName>
        <fullName evidence="4 5">Uncharacterized protein LOC112686411</fullName>
    </submittedName>
</protein>
<dbReference type="SUPFAM" id="SSF47769">
    <property type="entry name" value="SAM/Pointed domain"/>
    <property type="match status" value="1"/>
</dbReference>
<dbReference type="AlphaFoldDB" id="A0A8B8FU09"/>
<dbReference type="Proteomes" id="UP000694846">
    <property type="component" value="Unplaced"/>
</dbReference>
<evidence type="ECO:0000313" key="3">
    <source>
        <dbReference type="Proteomes" id="UP000694846"/>
    </source>
</evidence>
<dbReference type="InterPro" id="IPR001660">
    <property type="entry name" value="SAM"/>
</dbReference>
<dbReference type="OrthoDB" id="6621358at2759"/>
<reference evidence="4 5" key="1">
    <citation type="submission" date="2025-04" db="UniProtKB">
        <authorList>
            <consortium name="RefSeq"/>
        </authorList>
    </citation>
    <scope>IDENTIFICATION</scope>
    <source>
        <tissue evidence="4 5">Whole body</tissue>
    </source>
</reference>
<dbReference type="RefSeq" id="XP_025414449.1">
    <property type="nucleotide sequence ID" value="XM_025558664.1"/>
</dbReference>
<sequence length="216" mass="24754">MEGDNQNNDEQNEEIYENNTLFKIQGMDLILKSINCEKYKFVFEKHGINEHTMLHLTASDLKYLNVEDKDIQAILTAVDVLNKTLNLSETQLSNDEIQKLQSSICGQLGSIVIALKHIHYLMASNSKHFNDVLIDNYLSSVDAALMVKPYLRAEEKEIEKTLKTVFKIKKIRSTISIITTVSIVCLFGLALNRFKYSFNRIPAFSNFVSQIKSWKV</sequence>
<keyword evidence="1" id="KW-0812">Transmembrane</keyword>
<evidence type="ECO:0000313" key="4">
    <source>
        <dbReference type="RefSeq" id="XP_025414448.1"/>
    </source>
</evidence>
<dbReference type="Gene3D" id="1.10.150.50">
    <property type="entry name" value="Transcription Factor, Ets-1"/>
    <property type="match status" value="1"/>
</dbReference>
<dbReference type="RefSeq" id="XP_025414448.1">
    <property type="nucleotide sequence ID" value="XM_025558663.1"/>
</dbReference>
<keyword evidence="3" id="KW-1185">Reference proteome</keyword>
<feature type="transmembrane region" description="Helical" evidence="1">
    <location>
        <begin position="171"/>
        <end position="191"/>
    </location>
</feature>
<accession>A0A8B8FU09</accession>
<evidence type="ECO:0000259" key="2">
    <source>
        <dbReference type="Pfam" id="PF07647"/>
    </source>
</evidence>
<dbReference type="CDD" id="cd09487">
    <property type="entry name" value="SAM_superfamily"/>
    <property type="match status" value="1"/>
</dbReference>
<proteinExistence type="predicted"/>
<gene>
    <name evidence="4 5" type="primary">LOC112686411</name>
</gene>
<dbReference type="GeneID" id="112686411"/>
<organism evidence="3 5">
    <name type="scientific">Sipha flava</name>
    <name type="common">yellow sugarcane aphid</name>
    <dbReference type="NCBI Taxonomy" id="143950"/>
    <lineage>
        <taxon>Eukaryota</taxon>
        <taxon>Metazoa</taxon>
        <taxon>Ecdysozoa</taxon>
        <taxon>Arthropoda</taxon>
        <taxon>Hexapoda</taxon>
        <taxon>Insecta</taxon>
        <taxon>Pterygota</taxon>
        <taxon>Neoptera</taxon>
        <taxon>Paraneoptera</taxon>
        <taxon>Hemiptera</taxon>
        <taxon>Sternorrhyncha</taxon>
        <taxon>Aphidomorpha</taxon>
        <taxon>Aphidoidea</taxon>
        <taxon>Aphididae</taxon>
        <taxon>Sipha</taxon>
    </lineage>
</organism>
<name>A0A8B8FU09_9HEMI</name>
<feature type="domain" description="SAM" evidence="2">
    <location>
        <begin position="31"/>
        <end position="80"/>
    </location>
</feature>
<evidence type="ECO:0000256" key="1">
    <source>
        <dbReference type="SAM" id="Phobius"/>
    </source>
</evidence>